<dbReference type="InterPro" id="IPR009229">
    <property type="entry name" value="AgrD"/>
</dbReference>
<proteinExistence type="predicted"/>
<dbReference type="AlphaFoldDB" id="A0A917G8P0"/>
<dbReference type="Proteomes" id="UP000616608">
    <property type="component" value="Unassembled WGS sequence"/>
</dbReference>
<dbReference type="NCBIfam" id="TIGR04223">
    <property type="entry name" value="quorum_AgrD"/>
    <property type="match status" value="1"/>
</dbReference>
<accession>A0A917G8P0</accession>
<reference evidence="1" key="1">
    <citation type="journal article" date="2014" name="Int. J. Syst. Evol. Microbiol.">
        <title>Complete genome sequence of Corynebacterium casei LMG S-19264T (=DSM 44701T), isolated from a smear-ripened cheese.</title>
        <authorList>
            <consortium name="US DOE Joint Genome Institute (JGI-PGF)"/>
            <person name="Walter F."/>
            <person name="Albersmeier A."/>
            <person name="Kalinowski J."/>
            <person name="Ruckert C."/>
        </authorList>
    </citation>
    <scope>NUCLEOTIDE SEQUENCE</scope>
    <source>
        <strain evidence="1">CGMCC 1.15760</strain>
    </source>
</reference>
<keyword evidence="2" id="KW-1185">Reference proteome</keyword>
<sequence>MLNSVLGIVRNVFVNFGGLGTKKVCTGFTYEVEMPKVLQEEEK</sequence>
<protein>
    <recommendedName>
        <fullName evidence="3">Cyclic lactone autoinducer peptide</fullName>
    </recommendedName>
</protein>
<comment type="caution">
    <text evidence="1">The sequence shown here is derived from an EMBL/GenBank/DDBJ whole genome shotgun (WGS) entry which is preliminary data.</text>
</comment>
<organism evidence="1 2">
    <name type="scientific">Lysinibacillus alkalisoli</name>
    <dbReference type="NCBI Taxonomy" id="1911548"/>
    <lineage>
        <taxon>Bacteria</taxon>
        <taxon>Bacillati</taxon>
        <taxon>Bacillota</taxon>
        <taxon>Bacilli</taxon>
        <taxon>Bacillales</taxon>
        <taxon>Bacillaceae</taxon>
        <taxon>Lysinibacillus</taxon>
    </lineage>
</organism>
<evidence type="ECO:0000313" key="2">
    <source>
        <dbReference type="Proteomes" id="UP000616608"/>
    </source>
</evidence>
<name>A0A917G8P0_9BACI</name>
<gene>
    <name evidence="1" type="ORF">GCM10007425_24130</name>
</gene>
<evidence type="ECO:0008006" key="3">
    <source>
        <dbReference type="Google" id="ProtNLM"/>
    </source>
</evidence>
<evidence type="ECO:0000313" key="1">
    <source>
        <dbReference type="EMBL" id="GGG28702.1"/>
    </source>
</evidence>
<reference evidence="1" key="2">
    <citation type="submission" date="2020-09" db="EMBL/GenBank/DDBJ databases">
        <authorList>
            <person name="Sun Q."/>
            <person name="Zhou Y."/>
        </authorList>
    </citation>
    <scope>NUCLEOTIDE SEQUENCE</scope>
    <source>
        <strain evidence="1">CGMCC 1.15760</strain>
    </source>
</reference>
<dbReference type="EMBL" id="BMJT01000008">
    <property type="protein sequence ID" value="GGG28702.1"/>
    <property type="molecule type" value="Genomic_DNA"/>
</dbReference>
<dbReference type="RefSeq" id="WP_188615315.1">
    <property type="nucleotide sequence ID" value="NZ_BMJT01000008.1"/>
</dbReference>